<dbReference type="InterPro" id="IPR029058">
    <property type="entry name" value="AB_hydrolase_fold"/>
</dbReference>
<gene>
    <name evidence="3" type="ORF">AB1Y20_006105</name>
</gene>
<dbReference type="PROSITE" id="PS00560">
    <property type="entry name" value="CARBOXYPEPT_SER_HIS"/>
    <property type="match status" value="1"/>
</dbReference>
<dbReference type="Pfam" id="PF00450">
    <property type="entry name" value="Peptidase_S10"/>
    <property type="match status" value="1"/>
</dbReference>
<dbReference type="EC" id="3.4.16.-" evidence="2"/>
<dbReference type="InterPro" id="IPR018202">
    <property type="entry name" value="Ser_caboxypep_ser_AS"/>
</dbReference>
<dbReference type="InterPro" id="IPR033124">
    <property type="entry name" value="Ser_caboxypep_his_AS"/>
</dbReference>
<evidence type="ECO:0000256" key="1">
    <source>
        <dbReference type="ARBA" id="ARBA00009431"/>
    </source>
</evidence>
<dbReference type="SUPFAM" id="SSF53474">
    <property type="entry name" value="alpha/beta-Hydrolases"/>
    <property type="match status" value="1"/>
</dbReference>
<dbReference type="PRINTS" id="PR00724">
    <property type="entry name" value="CRBOXYPTASEC"/>
</dbReference>
<dbReference type="Proteomes" id="UP001515480">
    <property type="component" value="Unassembled WGS sequence"/>
</dbReference>
<dbReference type="EMBL" id="JBGBPQ010000014">
    <property type="protein sequence ID" value="KAL1511300.1"/>
    <property type="molecule type" value="Genomic_DNA"/>
</dbReference>
<keyword evidence="2" id="KW-0645">Protease</keyword>
<sequence length="638" mass="68805">MYQTTLGVVHFGMEMMSWLRLQTDADRPARSPQGHGWWKRIPFVLAVVGCAVSLPSTAAAPSSHRVHNLPDYGAPPSPQYAGFLDAGAAENGTRLFYWLALCDAPHPAECPTLLWRNGGPGSTSVIGMLQEHGPLLIGADAALIPNPFAWTSVANLLVIDAPAGVGFSYCAASLVGEPCSADDHSTAAVTAAALDHFFSMFPELHASKLFMAGESYAGVYVPTLARLLLEQGGSVGAQLKGIAVGDPCTDNAAQKDSLDVLWYSYKYGLVGREDFETLWVRCGLRFPSLDGAGAWRVSAGRRTARRGAGRRLAQARDWTRNGWMVAQKGYRPAHYYTAPLATVNEERVNVSRQIGDVRSAAVEAEAPRRGATPEQCRAAVRRFLVISSQGLAQDDPLGFINDFSLYDPIVKVGHRDALDVRMAKYMRREDVRLALHADDDGRAPADAAASWPGPGEGWSYKSSYAACNTAAPKGTPSMVDVFREIAPRLPHGVLVFNGDADPCISYEGTREAVHKVGFAPRQPYRPWFINATAVDPTFLEQKDMLFGPSLSAAAGGAQLGGYVVDYEHGLSFATVHGAGHMVPQSRPVAALKLIKTLVSGLKLSPPFPSSSKLAAMNDAEYRHFAQTWTEDARSSAYL</sequence>
<keyword evidence="2" id="KW-0378">Hydrolase</keyword>
<proteinExistence type="inferred from homology"/>
<dbReference type="PROSITE" id="PS00131">
    <property type="entry name" value="CARBOXYPEPT_SER_SER"/>
    <property type="match status" value="1"/>
</dbReference>
<comment type="similarity">
    <text evidence="1 2">Belongs to the peptidase S10 family.</text>
</comment>
<dbReference type="PANTHER" id="PTHR11802">
    <property type="entry name" value="SERINE PROTEASE FAMILY S10 SERINE CARBOXYPEPTIDASE"/>
    <property type="match status" value="1"/>
</dbReference>
<evidence type="ECO:0000313" key="4">
    <source>
        <dbReference type="Proteomes" id="UP001515480"/>
    </source>
</evidence>
<dbReference type="Gene3D" id="3.40.50.1820">
    <property type="entry name" value="alpha/beta hydrolase"/>
    <property type="match status" value="1"/>
</dbReference>
<keyword evidence="2" id="KW-0121">Carboxypeptidase</keyword>
<keyword evidence="4" id="KW-1185">Reference proteome</keyword>
<accession>A0AB34J3N0</accession>
<reference evidence="3 4" key="1">
    <citation type="journal article" date="2024" name="Science">
        <title>Giant polyketide synthase enzymes in the biosynthesis of giant marine polyether toxins.</title>
        <authorList>
            <person name="Fallon T.R."/>
            <person name="Shende V.V."/>
            <person name="Wierzbicki I.H."/>
            <person name="Pendleton A.L."/>
            <person name="Watervoot N.F."/>
            <person name="Auber R.P."/>
            <person name="Gonzalez D.J."/>
            <person name="Wisecaver J.H."/>
            <person name="Moore B.S."/>
        </authorList>
    </citation>
    <scope>NUCLEOTIDE SEQUENCE [LARGE SCALE GENOMIC DNA]</scope>
    <source>
        <strain evidence="3 4">12B1</strain>
    </source>
</reference>
<dbReference type="Gene3D" id="3.40.50.12670">
    <property type="match status" value="1"/>
</dbReference>
<organism evidence="3 4">
    <name type="scientific">Prymnesium parvum</name>
    <name type="common">Toxic golden alga</name>
    <dbReference type="NCBI Taxonomy" id="97485"/>
    <lineage>
        <taxon>Eukaryota</taxon>
        <taxon>Haptista</taxon>
        <taxon>Haptophyta</taxon>
        <taxon>Prymnesiophyceae</taxon>
        <taxon>Prymnesiales</taxon>
        <taxon>Prymnesiaceae</taxon>
        <taxon>Prymnesium</taxon>
    </lineage>
</organism>
<evidence type="ECO:0000313" key="3">
    <source>
        <dbReference type="EMBL" id="KAL1511300.1"/>
    </source>
</evidence>
<comment type="caution">
    <text evidence="3">The sequence shown here is derived from an EMBL/GenBank/DDBJ whole genome shotgun (WGS) entry which is preliminary data.</text>
</comment>
<dbReference type="AlphaFoldDB" id="A0AB34J3N0"/>
<dbReference type="GO" id="GO:0006508">
    <property type="term" value="P:proteolysis"/>
    <property type="evidence" value="ECO:0007669"/>
    <property type="project" value="UniProtKB-KW"/>
</dbReference>
<name>A0AB34J3N0_PRYPA</name>
<evidence type="ECO:0000256" key="2">
    <source>
        <dbReference type="RuleBase" id="RU361156"/>
    </source>
</evidence>
<protein>
    <recommendedName>
        <fullName evidence="2">Carboxypeptidase</fullName>
        <ecNumber evidence="2">3.4.16.-</ecNumber>
    </recommendedName>
</protein>
<dbReference type="InterPro" id="IPR001563">
    <property type="entry name" value="Peptidase_S10"/>
</dbReference>
<dbReference type="PANTHER" id="PTHR11802:SF201">
    <property type="entry name" value="CARBOXYPEPTIDASE"/>
    <property type="match status" value="1"/>
</dbReference>
<dbReference type="GO" id="GO:0004185">
    <property type="term" value="F:serine-type carboxypeptidase activity"/>
    <property type="evidence" value="ECO:0007669"/>
    <property type="project" value="UniProtKB-UniRule"/>
</dbReference>